<keyword evidence="5" id="KW-1185">Reference proteome</keyword>
<name>A0A1X2IAH7_9FUNG</name>
<dbReference type="PANTHER" id="PTHR21017">
    <property type="entry name" value="NIPSNAP-RELATED"/>
    <property type="match status" value="1"/>
</dbReference>
<feature type="region of interest" description="Disordered" evidence="2">
    <location>
        <begin position="42"/>
        <end position="64"/>
    </location>
</feature>
<reference evidence="4 5" key="1">
    <citation type="submission" date="2016-07" db="EMBL/GenBank/DDBJ databases">
        <title>Pervasive Adenine N6-methylation of Active Genes in Fungi.</title>
        <authorList>
            <consortium name="DOE Joint Genome Institute"/>
            <person name="Mondo S.J."/>
            <person name="Dannebaum R.O."/>
            <person name="Kuo R.C."/>
            <person name="Labutti K."/>
            <person name="Haridas S."/>
            <person name="Kuo A."/>
            <person name="Salamov A."/>
            <person name="Ahrendt S.R."/>
            <person name="Lipzen A."/>
            <person name="Sullivan W."/>
            <person name="Andreopoulos W.B."/>
            <person name="Clum A."/>
            <person name="Lindquist E."/>
            <person name="Daum C."/>
            <person name="Ramamoorthy G.K."/>
            <person name="Gryganskyi A."/>
            <person name="Culley D."/>
            <person name="Magnuson J.K."/>
            <person name="James T.Y."/>
            <person name="O'Malley M.A."/>
            <person name="Stajich J.E."/>
            <person name="Spatafora J.W."/>
            <person name="Visel A."/>
            <person name="Grigoriev I.V."/>
        </authorList>
    </citation>
    <scope>NUCLEOTIDE SEQUENCE [LARGE SCALE GENOMIC DNA]</scope>
    <source>
        <strain evidence="4 5">NRRL 1336</strain>
    </source>
</reference>
<dbReference type="GO" id="GO:0000423">
    <property type="term" value="P:mitophagy"/>
    <property type="evidence" value="ECO:0007669"/>
    <property type="project" value="UniProtKB-ARBA"/>
</dbReference>
<dbReference type="InterPro" id="IPR011008">
    <property type="entry name" value="Dimeric_a/b-barrel"/>
</dbReference>
<protein>
    <recommendedName>
        <fullName evidence="3">NIPSNAP domain-containing protein</fullName>
    </recommendedName>
</protein>
<gene>
    <name evidence="4" type="ORF">BCR42DRAFT_419872</name>
</gene>
<dbReference type="AlphaFoldDB" id="A0A1X2IAH7"/>
<organism evidence="4 5">
    <name type="scientific">Absidia repens</name>
    <dbReference type="NCBI Taxonomy" id="90262"/>
    <lineage>
        <taxon>Eukaryota</taxon>
        <taxon>Fungi</taxon>
        <taxon>Fungi incertae sedis</taxon>
        <taxon>Mucoromycota</taxon>
        <taxon>Mucoromycotina</taxon>
        <taxon>Mucoromycetes</taxon>
        <taxon>Mucorales</taxon>
        <taxon>Cunninghamellaceae</taxon>
        <taxon>Absidia</taxon>
    </lineage>
</organism>
<evidence type="ECO:0000313" key="5">
    <source>
        <dbReference type="Proteomes" id="UP000193560"/>
    </source>
</evidence>
<comment type="similarity">
    <text evidence="1">Belongs to the NipSnap family.</text>
</comment>
<sequence length="306" mass="35778">MFSFSRLTPRFNGMAIRSFGTTSVKAIQPTTASLFGSRSCVLQSQRDNEQPQEKQQDQQQDAKKIEASIPGKANELLEAVLYGSKKIKEEDAQTHSKVLARGKYVHELSKHKVRPDKVEEYIDLVTTHYPRIANEPLNDLHLCGSWEIVVGELDTFVHIWEYKGYPGHQHTMERLNQDPEHAEFMKKLRPLLVSRENNMMLEFSFWKTSPLKSPMPGNLLEWEMNWRKGLECRRQFCEPVGAWFSQLSDLNTVHHMWTYPDLQTRKVTREEAWRVDGWPETVYKTVRLVDSMHSYILKPLDYSPLR</sequence>
<dbReference type="InterPro" id="IPR051557">
    <property type="entry name" value="NipSnap_domain"/>
</dbReference>
<evidence type="ECO:0000259" key="3">
    <source>
        <dbReference type="Pfam" id="PF07978"/>
    </source>
</evidence>
<comment type="caution">
    <text evidence="4">The sequence shown here is derived from an EMBL/GenBank/DDBJ whole genome shotgun (WGS) entry which is preliminary data.</text>
</comment>
<dbReference type="OrthoDB" id="10262843at2759"/>
<dbReference type="Proteomes" id="UP000193560">
    <property type="component" value="Unassembled WGS sequence"/>
</dbReference>
<dbReference type="GO" id="GO:0005739">
    <property type="term" value="C:mitochondrion"/>
    <property type="evidence" value="ECO:0007669"/>
    <property type="project" value="TreeGrafter"/>
</dbReference>
<dbReference type="Gene3D" id="3.30.70.100">
    <property type="match status" value="2"/>
</dbReference>
<dbReference type="SUPFAM" id="SSF54909">
    <property type="entry name" value="Dimeric alpha+beta barrel"/>
    <property type="match status" value="2"/>
</dbReference>
<feature type="compositionally biased region" description="Basic and acidic residues" evidence="2">
    <location>
        <begin position="46"/>
        <end position="64"/>
    </location>
</feature>
<dbReference type="PANTHER" id="PTHR21017:SF17">
    <property type="entry name" value="PROTEIN NIPSNAP"/>
    <property type="match status" value="1"/>
</dbReference>
<evidence type="ECO:0000256" key="2">
    <source>
        <dbReference type="SAM" id="MobiDB-lite"/>
    </source>
</evidence>
<dbReference type="EMBL" id="MCGE01000018">
    <property type="protein sequence ID" value="ORZ12744.1"/>
    <property type="molecule type" value="Genomic_DNA"/>
</dbReference>
<evidence type="ECO:0000256" key="1">
    <source>
        <dbReference type="ARBA" id="ARBA00005291"/>
    </source>
</evidence>
<dbReference type="STRING" id="90262.A0A1X2IAH7"/>
<dbReference type="Pfam" id="PF07978">
    <property type="entry name" value="NIPSNAP"/>
    <property type="match status" value="2"/>
</dbReference>
<evidence type="ECO:0000313" key="4">
    <source>
        <dbReference type="EMBL" id="ORZ12744.1"/>
    </source>
</evidence>
<accession>A0A1X2IAH7</accession>
<dbReference type="FunFam" id="3.30.70.100:FF:000004">
    <property type="entry name" value="NIPSNAP family protein"/>
    <property type="match status" value="1"/>
</dbReference>
<dbReference type="InterPro" id="IPR012577">
    <property type="entry name" value="NIPSNAP"/>
</dbReference>
<feature type="domain" description="NIPSNAP" evidence="3">
    <location>
        <begin position="216"/>
        <end position="304"/>
    </location>
</feature>
<feature type="domain" description="NIPSNAP" evidence="3">
    <location>
        <begin position="107"/>
        <end position="205"/>
    </location>
</feature>
<proteinExistence type="inferred from homology"/>